<protein>
    <submittedName>
        <fullName evidence="7">Rex4p</fullName>
    </submittedName>
</protein>
<keyword evidence="3" id="KW-0378">Hydrolase</keyword>
<comment type="caution">
    <text evidence="7">The sequence shown here is derived from an EMBL/GenBank/DDBJ whole genome shotgun (WGS) entry which is preliminary data.</text>
</comment>
<name>A0A2H9TFZ3_9FUNG</name>
<proteinExistence type="predicted"/>
<dbReference type="AlphaFoldDB" id="A0A2H9TFZ3"/>
<dbReference type="GO" id="GO:0006364">
    <property type="term" value="P:rRNA processing"/>
    <property type="evidence" value="ECO:0007669"/>
    <property type="project" value="UniProtKB-KW"/>
</dbReference>
<evidence type="ECO:0000256" key="3">
    <source>
        <dbReference type="ARBA" id="ARBA00022801"/>
    </source>
</evidence>
<dbReference type="SUPFAM" id="SSF53098">
    <property type="entry name" value="Ribonuclease H-like"/>
    <property type="match status" value="1"/>
</dbReference>
<dbReference type="InterPro" id="IPR013520">
    <property type="entry name" value="Ribonucl_H"/>
</dbReference>
<dbReference type="InterPro" id="IPR012337">
    <property type="entry name" value="RNaseH-like_sf"/>
</dbReference>
<feature type="domain" description="Exonuclease" evidence="6">
    <location>
        <begin position="84"/>
        <end position="205"/>
    </location>
</feature>
<evidence type="ECO:0000259" key="6">
    <source>
        <dbReference type="SMART" id="SM00479"/>
    </source>
</evidence>
<dbReference type="GO" id="GO:0003676">
    <property type="term" value="F:nucleic acid binding"/>
    <property type="evidence" value="ECO:0007669"/>
    <property type="project" value="InterPro"/>
</dbReference>
<comment type="function">
    <text evidence="4">Exoribonuclease involved in ribosome biosynthesis. Involved in the processing of ITS1, the internal transcribed spacer localized between the 18S and 5.8S rRNAs.</text>
</comment>
<evidence type="ECO:0000313" key="8">
    <source>
        <dbReference type="Proteomes" id="UP000240830"/>
    </source>
</evidence>
<keyword evidence="1" id="KW-0698">rRNA processing</keyword>
<sequence>MSQVSSNWKALAPLIKTGTAIGKKGTANHSIQSRTEELWFDVDEKTLRRSDIEVKTAASPATPLSIAELFPKPAASAHSGEAGKYVAMDCEMVGVGPDGVQSALARVSLVNYHGGVLLDRYVRPVERITDYRTHVSGIEPHHMKDATTLTDVQQEVWSLLQGKILVGHSLKNDFRTIPQNIKGESAKPEETSQGDFGNRLSKWLS</sequence>
<dbReference type="Proteomes" id="UP000240830">
    <property type="component" value="Unassembled WGS sequence"/>
</dbReference>
<dbReference type="InterPro" id="IPR047021">
    <property type="entry name" value="REXO1/3/4-like"/>
</dbReference>
<dbReference type="InterPro" id="IPR036397">
    <property type="entry name" value="RNaseH_sf"/>
</dbReference>
<reference evidence="7 8" key="1">
    <citation type="submission" date="2016-10" db="EMBL/GenBank/DDBJ databases">
        <title>The genome of Paramicrosporidium saccamoebae is the missing link in understanding Cryptomycota and Microsporidia evolution.</title>
        <authorList>
            <person name="Quandt C.A."/>
            <person name="Beaudet D."/>
            <person name="Corsaro D."/>
            <person name="Michel R."/>
            <person name="Corradi N."/>
            <person name="James T."/>
        </authorList>
    </citation>
    <scope>NUCLEOTIDE SEQUENCE [LARGE SCALE GENOMIC DNA]</scope>
    <source>
        <strain evidence="7 8">KSL3</strain>
    </source>
</reference>
<dbReference type="Pfam" id="PF00929">
    <property type="entry name" value="RNase_T"/>
    <property type="match status" value="1"/>
</dbReference>
<dbReference type="PANTHER" id="PTHR12801:SF45">
    <property type="entry name" value="RNA EXONUCLEASE 4"/>
    <property type="match status" value="1"/>
</dbReference>
<keyword evidence="8" id="KW-1185">Reference proteome</keyword>
<gene>
    <name evidence="7" type="ORF">PSACC_03608</name>
</gene>
<dbReference type="Gene3D" id="3.30.420.10">
    <property type="entry name" value="Ribonuclease H-like superfamily/Ribonuclease H"/>
    <property type="match status" value="1"/>
</dbReference>
<evidence type="ECO:0000313" key="7">
    <source>
        <dbReference type="EMBL" id="PJF16645.1"/>
    </source>
</evidence>
<evidence type="ECO:0000256" key="4">
    <source>
        <dbReference type="ARBA" id="ARBA00025599"/>
    </source>
</evidence>
<keyword evidence="2" id="KW-0540">Nuclease</keyword>
<evidence type="ECO:0000256" key="5">
    <source>
        <dbReference type="SAM" id="MobiDB-lite"/>
    </source>
</evidence>
<dbReference type="STRING" id="1246581.A0A2H9TFZ3"/>
<dbReference type="GO" id="GO:0005634">
    <property type="term" value="C:nucleus"/>
    <property type="evidence" value="ECO:0007669"/>
    <property type="project" value="TreeGrafter"/>
</dbReference>
<evidence type="ECO:0000256" key="1">
    <source>
        <dbReference type="ARBA" id="ARBA00022552"/>
    </source>
</evidence>
<evidence type="ECO:0000256" key="2">
    <source>
        <dbReference type="ARBA" id="ARBA00022722"/>
    </source>
</evidence>
<dbReference type="PANTHER" id="PTHR12801">
    <property type="entry name" value="RNA EXONUCLEASE REXO1 / RECO3 FAMILY MEMBER-RELATED"/>
    <property type="match status" value="1"/>
</dbReference>
<dbReference type="GO" id="GO:0004527">
    <property type="term" value="F:exonuclease activity"/>
    <property type="evidence" value="ECO:0007669"/>
    <property type="project" value="InterPro"/>
</dbReference>
<dbReference type="OrthoDB" id="8191639at2759"/>
<dbReference type="SMART" id="SM00479">
    <property type="entry name" value="EXOIII"/>
    <property type="match status" value="1"/>
</dbReference>
<organism evidence="7 8">
    <name type="scientific">Paramicrosporidium saccamoebae</name>
    <dbReference type="NCBI Taxonomy" id="1246581"/>
    <lineage>
        <taxon>Eukaryota</taxon>
        <taxon>Fungi</taxon>
        <taxon>Fungi incertae sedis</taxon>
        <taxon>Cryptomycota</taxon>
        <taxon>Cryptomycota incertae sedis</taxon>
        <taxon>Paramicrosporidium</taxon>
    </lineage>
</organism>
<feature type="region of interest" description="Disordered" evidence="5">
    <location>
        <begin position="179"/>
        <end position="205"/>
    </location>
</feature>
<accession>A0A2H9TFZ3</accession>
<dbReference type="EMBL" id="MTSL01000213">
    <property type="protein sequence ID" value="PJF16645.1"/>
    <property type="molecule type" value="Genomic_DNA"/>
</dbReference>